<dbReference type="Pfam" id="PF16335">
    <property type="entry name" value="GtaA_6_Hairpin"/>
    <property type="match status" value="1"/>
</dbReference>
<organism evidence="2 3">
    <name type="scientific">Chitinophaga polysaccharea</name>
    <dbReference type="NCBI Taxonomy" id="1293035"/>
    <lineage>
        <taxon>Bacteria</taxon>
        <taxon>Pseudomonadati</taxon>
        <taxon>Bacteroidota</taxon>
        <taxon>Chitinophagia</taxon>
        <taxon>Chitinophagales</taxon>
        <taxon>Chitinophagaceae</taxon>
        <taxon>Chitinophaga</taxon>
    </lineage>
</organism>
<dbReference type="Proteomes" id="UP000320811">
    <property type="component" value="Unassembled WGS sequence"/>
</dbReference>
<comment type="caution">
    <text evidence="2">The sequence shown here is derived from an EMBL/GenBank/DDBJ whole genome shotgun (WGS) entry which is preliminary data.</text>
</comment>
<proteinExistence type="predicted"/>
<gene>
    <name evidence="2" type="ORF">FHW36_111153</name>
</gene>
<dbReference type="EMBL" id="VIWO01000011">
    <property type="protein sequence ID" value="TWF33962.1"/>
    <property type="molecule type" value="Genomic_DNA"/>
</dbReference>
<dbReference type="InterPro" id="IPR052743">
    <property type="entry name" value="Glutaminase_GtaA"/>
</dbReference>
<dbReference type="PANTHER" id="PTHR31987">
    <property type="entry name" value="GLUTAMINASE A-RELATED"/>
    <property type="match status" value="1"/>
</dbReference>
<dbReference type="PANTHER" id="PTHR31987:SF1">
    <property type="entry name" value="GLUTAMINASE A"/>
    <property type="match status" value="1"/>
</dbReference>
<feature type="domain" description="Glutaminase A central" evidence="1">
    <location>
        <begin position="1"/>
        <end position="101"/>
    </location>
</feature>
<name>A0A561P765_9BACT</name>
<evidence type="ECO:0000259" key="1">
    <source>
        <dbReference type="Pfam" id="PF16335"/>
    </source>
</evidence>
<accession>A0A561P765</accession>
<sequence>MLDFNLFPKSAFDKEISYYLLKQRNYGLPLDSRKTYTKSDWIMWTAVLAKDNTEFEKFILPFQKYVLETPSRVPLSDWHETTNGKQTGFQARSVVAGYFMKVLNDKLNK</sequence>
<evidence type="ECO:0000313" key="3">
    <source>
        <dbReference type="Proteomes" id="UP000320811"/>
    </source>
</evidence>
<evidence type="ECO:0000313" key="2">
    <source>
        <dbReference type="EMBL" id="TWF33962.1"/>
    </source>
</evidence>
<protein>
    <submittedName>
        <fullName evidence="2">Uncharacterized protein DUF1793</fullName>
    </submittedName>
</protein>
<dbReference type="AlphaFoldDB" id="A0A561P765"/>
<reference evidence="2 3" key="1">
    <citation type="submission" date="2019-06" db="EMBL/GenBank/DDBJ databases">
        <title>Sorghum-associated microbial communities from plants grown in Nebraska, USA.</title>
        <authorList>
            <person name="Schachtman D."/>
        </authorList>
    </citation>
    <scope>NUCLEOTIDE SEQUENCE [LARGE SCALE GENOMIC DNA]</scope>
    <source>
        <strain evidence="2 3">1209</strain>
    </source>
</reference>
<keyword evidence="3" id="KW-1185">Reference proteome</keyword>
<dbReference type="InterPro" id="IPR032514">
    <property type="entry name" value="GtaA_central"/>
</dbReference>